<protein>
    <recommendedName>
        <fullName evidence="7">ABC transporter domain-containing protein</fullName>
    </recommendedName>
</protein>
<accession>A0A6B2L0L3</accession>
<dbReference type="PROSITE" id="PS50893">
    <property type="entry name" value="ABC_TRANSPORTER_2"/>
    <property type="match status" value="1"/>
</dbReference>
<evidence type="ECO:0000256" key="4">
    <source>
        <dbReference type="ARBA" id="ARBA00022989"/>
    </source>
</evidence>
<dbReference type="GO" id="GO:0140359">
    <property type="term" value="F:ABC-type transporter activity"/>
    <property type="evidence" value="ECO:0007669"/>
    <property type="project" value="InterPro"/>
</dbReference>
<dbReference type="GO" id="GO:0016887">
    <property type="term" value="F:ATP hydrolysis activity"/>
    <property type="evidence" value="ECO:0007669"/>
    <property type="project" value="InterPro"/>
</dbReference>
<dbReference type="Pfam" id="PF01061">
    <property type="entry name" value="ABC2_membrane"/>
    <property type="match status" value="1"/>
</dbReference>
<dbReference type="Pfam" id="PF00005">
    <property type="entry name" value="ABC_tran"/>
    <property type="match status" value="1"/>
</dbReference>
<dbReference type="AlphaFoldDB" id="A0A6B2L0L3"/>
<organism evidence="8">
    <name type="scientific">Arcella intermedia</name>
    <dbReference type="NCBI Taxonomy" id="1963864"/>
    <lineage>
        <taxon>Eukaryota</taxon>
        <taxon>Amoebozoa</taxon>
        <taxon>Tubulinea</taxon>
        <taxon>Elardia</taxon>
        <taxon>Arcellinida</taxon>
        <taxon>Sphaerothecina</taxon>
        <taxon>Arcellidae</taxon>
        <taxon>Arcella</taxon>
    </lineage>
</organism>
<dbReference type="PROSITE" id="PS00211">
    <property type="entry name" value="ABC_TRANSPORTER_1"/>
    <property type="match status" value="1"/>
</dbReference>
<evidence type="ECO:0000256" key="6">
    <source>
        <dbReference type="SAM" id="Phobius"/>
    </source>
</evidence>
<dbReference type="SUPFAM" id="SSF52540">
    <property type="entry name" value="P-loop containing nucleoside triphosphate hydrolases"/>
    <property type="match status" value="1"/>
</dbReference>
<proteinExistence type="predicted"/>
<feature type="transmembrane region" description="Helical" evidence="6">
    <location>
        <begin position="490"/>
        <end position="512"/>
    </location>
</feature>
<keyword evidence="3 6" id="KW-0812">Transmembrane</keyword>
<dbReference type="InterPro" id="IPR050352">
    <property type="entry name" value="ABCG_transporters"/>
</dbReference>
<dbReference type="InterPro" id="IPR027417">
    <property type="entry name" value="P-loop_NTPase"/>
</dbReference>
<keyword evidence="5 6" id="KW-0472">Membrane</keyword>
<dbReference type="InterPro" id="IPR013525">
    <property type="entry name" value="ABC2_TM"/>
</dbReference>
<feature type="domain" description="ABC transporter" evidence="7">
    <location>
        <begin position="4"/>
        <end position="200"/>
    </location>
</feature>
<evidence type="ECO:0000256" key="2">
    <source>
        <dbReference type="ARBA" id="ARBA00022448"/>
    </source>
</evidence>
<name>A0A6B2L0L3_9EUKA</name>
<keyword evidence="4 6" id="KW-1133">Transmembrane helix</keyword>
<dbReference type="InterPro" id="IPR003439">
    <property type="entry name" value="ABC_transporter-like_ATP-bd"/>
</dbReference>
<comment type="subcellular location">
    <subcellularLocation>
        <location evidence="1">Membrane</location>
        <topology evidence="1">Multi-pass membrane protein</topology>
    </subcellularLocation>
</comment>
<dbReference type="InterPro" id="IPR017871">
    <property type="entry name" value="ABC_transporter-like_CS"/>
</dbReference>
<dbReference type="PANTHER" id="PTHR48041">
    <property type="entry name" value="ABC TRANSPORTER G FAMILY MEMBER 28"/>
    <property type="match status" value="1"/>
</dbReference>
<feature type="transmembrane region" description="Helical" evidence="6">
    <location>
        <begin position="383"/>
        <end position="404"/>
    </location>
</feature>
<evidence type="ECO:0000256" key="5">
    <source>
        <dbReference type="ARBA" id="ARBA00023136"/>
    </source>
</evidence>
<dbReference type="GO" id="GO:0005524">
    <property type="term" value="F:ATP binding"/>
    <property type="evidence" value="ECO:0007669"/>
    <property type="project" value="InterPro"/>
</dbReference>
<evidence type="ECO:0000259" key="7">
    <source>
        <dbReference type="PROSITE" id="PS50893"/>
    </source>
</evidence>
<dbReference type="EMBL" id="GIBP01001537">
    <property type="protein sequence ID" value="NDV30506.1"/>
    <property type="molecule type" value="Transcribed_RNA"/>
</dbReference>
<evidence type="ECO:0000313" key="8">
    <source>
        <dbReference type="EMBL" id="NDV30506.1"/>
    </source>
</evidence>
<sequence>MLKALVNRVVTTAGSSLTGSVCLDGAPLSTLPTGTVAFIPQEDVFFSLLTVRETLMYTAQLRFPNATQQTRQDIVDRLLRETQLTKVADSTVGDLKIPGISGGEKKRLSIAKELIESPSVLVLDEPTTGLDSNQAHNIVELLKTEATQNKTIVFTIHQPRASIFENLDDVIILNEGRIVYSGPAKGLRGHFEKHNFDLRDANPAEFVVDLLSDPEVVLPPPPPQIYYPTVQASKREAPPSGRSPYRIFHQFKTLIARTWKQNIRLTTTNIYKLMQSGVASLTIGVIFKSLGYNQSDIQSRTGILQVCANYLGMTSLVGMIDAFGRESIIVHREIENGLYSIGPYFLGKVAAEFPFGFLMPTLFSCVLYPIVNLNQNLTNFLRFWGINVLSSFTSTAFGMAIGAISPNVDIALGLGKFLMMVFVIFGGLYVNELSIKGPLVLIPKISIIKQTFQALCINEFVGTKFITNGPGDISTGEQVLSRLSFNPDNLLSIVKGQFLFYLFNLLMTYLALKIRQRKFTSPQPPQIKTPEE</sequence>
<feature type="transmembrane region" description="Helical" evidence="6">
    <location>
        <begin position="345"/>
        <end position="371"/>
    </location>
</feature>
<dbReference type="GO" id="GO:0016020">
    <property type="term" value="C:membrane"/>
    <property type="evidence" value="ECO:0007669"/>
    <property type="project" value="UniProtKB-SubCell"/>
</dbReference>
<keyword evidence="2" id="KW-0813">Transport</keyword>
<evidence type="ECO:0000256" key="1">
    <source>
        <dbReference type="ARBA" id="ARBA00004141"/>
    </source>
</evidence>
<dbReference type="PANTHER" id="PTHR48041:SF41">
    <property type="entry name" value="ABC TRANSPORTER G FAMILY"/>
    <property type="match status" value="1"/>
</dbReference>
<reference evidence="8" key="1">
    <citation type="journal article" date="2020" name="J. Eukaryot. Microbiol.">
        <title>De novo Sequencing, Assembly and Annotation of the Transcriptome for the Free-Living Testate Amoeba Arcella intermedia.</title>
        <authorList>
            <person name="Ribeiro G.M."/>
            <person name="Porfirio-Sousa A.L."/>
            <person name="Maurer-Alcala X.X."/>
            <person name="Katz L.A."/>
            <person name="Lahr D.J.G."/>
        </authorList>
    </citation>
    <scope>NUCLEOTIDE SEQUENCE</scope>
</reference>
<dbReference type="Gene3D" id="3.40.50.300">
    <property type="entry name" value="P-loop containing nucleotide triphosphate hydrolases"/>
    <property type="match status" value="1"/>
</dbReference>
<evidence type="ECO:0000256" key="3">
    <source>
        <dbReference type="ARBA" id="ARBA00022692"/>
    </source>
</evidence>